<evidence type="ECO:0000256" key="1">
    <source>
        <dbReference type="ARBA" id="ARBA00022679"/>
    </source>
</evidence>
<comment type="caution">
    <text evidence="3">The sequence shown here is derived from an EMBL/GenBank/DDBJ whole genome shotgun (WGS) entry which is preliminary data.</text>
</comment>
<protein>
    <submittedName>
        <fullName evidence="3">2-phospho-L-lactate transferase</fullName>
        <ecNumber evidence="3">2.7.8.28</ecNumber>
    </submittedName>
</protein>
<dbReference type="Pfam" id="PF01933">
    <property type="entry name" value="CofD"/>
    <property type="match status" value="1"/>
</dbReference>
<reference evidence="4" key="1">
    <citation type="journal article" date="2019" name="Int. J. Syst. Evol. Microbiol.">
        <title>The Global Catalogue of Microorganisms (GCM) 10K type strain sequencing project: providing services to taxonomists for standard genome sequencing and annotation.</title>
        <authorList>
            <consortium name="The Broad Institute Genomics Platform"/>
            <consortium name="The Broad Institute Genome Sequencing Center for Infectious Disease"/>
            <person name="Wu L."/>
            <person name="Ma J."/>
        </authorList>
    </citation>
    <scope>NUCLEOTIDE SEQUENCE [LARGE SCALE GENOMIC DNA]</scope>
    <source>
        <strain evidence="4">CCUG 56401</strain>
    </source>
</reference>
<dbReference type="EMBL" id="JBHTIW010000003">
    <property type="protein sequence ID" value="MFD0919624.1"/>
    <property type="molecule type" value="Genomic_DNA"/>
</dbReference>
<keyword evidence="2" id="KW-0460">Magnesium</keyword>
<accession>A0ABW3FNS7</accession>
<proteinExistence type="inferred from homology"/>
<dbReference type="PANTHER" id="PTHR43007">
    <property type="entry name" value="2-PHOSPHO-L-LACTATE TRANSFERASE"/>
    <property type="match status" value="1"/>
</dbReference>
<dbReference type="Gene3D" id="1.10.8.240">
    <property type="entry name" value="CofD-like domain"/>
    <property type="match status" value="1"/>
</dbReference>
<name>A0ABW3FNS7_9PSEU</name>
<dbReference type="EC" id="2.7.8.28" evidence="3"/>
<sequence length="325" mass="34598">MITLLGGGIGAARLWCGIARVTDEPLVFVVNTADDIWMHGLRVCPDLDTVLYALSGRQDVRRGWGVADESFRCMSELRSLGSPVWFQLGDRDLATHLFRTGMLRAGTSLSAVTRRLADGMGVPHEVLPMTDDEVTTFVRTGTGETLHYQEFLVRRGARDEVAAVHCRGVGDAAPADGVLRAIRESRLVVVGPSNPVASVGPVLALPGVRPALRATPARVVAVTPVVEGVPIDDEGEATRARSRAALLAACGRRHTAADVAALYQDFCDVFVVDQADAAAVAAIRRTGMRAVTARTLLPRRQDADALARQVLDVAAHADTCPSGHG</sequence>
<dbReference type="NCBIfam" id="TIGR01819">
    <property type="entry name" value="F420_cofD"/>
    <property type="match status" value="1"/>
</dbReference>
<gene>
    <name evidence="3" type="primary">cofD</name>
    <name evidence="3" type="ORF">ACFQ16_07700</name>
</gene>
<dbReference type="HAMAP" id="MF_01257">
    <property type="entry name" value="CofD"/>
    <property type="match status" value="1"/>
</dbReference>
<dbReference type="Proteomes" id="UP001597018">
    <property type="component" value="Unassembled WGS sequence"/>
</dbReference>
<dbReference type="GO" id="GO:0043743">
    <property type="term" value="F:LPPG:FO 2-phospho-L-lactate transferase activity"/>
    <property type="evidence" value="ECO:0007669"/>
    <property type="project" value="UniProtKB-EC"/>
</dbReference>
<evidence type="ECO:0000313" key="3">
    <source>
        <dbReference type="EMBL" id="MFD0919624.1"/>
    </source>
</evidence>
<organism evidence="3 4">
    <name type="scientific">Saccharopolyspora rosea</name>
    <dbReference type="NCBI Taxonomy" id="524884"/>
    <lineage>
        <taxon>Bacteria</taxon>
        <taxon>Bacillati</taxon>
        <taxon>Actinomycetota</taxon>
        <taxon>Actinomycetes</taxon>
        <taxon>Pseudonocardiales</taxon>
        <taxon>Pseudonocardiaceae</taxon>
        <taxon>Saccharopolyspora</taxon>
    </lineage>
</organism>
<dbReference type="RefSeq" id="WP_263252479.1">
    <property type="nucleotide sequence ID" value="NZ_BAABLT010000001.1"/>
</dbReference>
<dbReference type="InterPro" id="IPR010115">
    <property type="entry name" value="FbiA/CofD"/>
</dbReference>
<evidence type="ECO:0000256" key="2">
    <source>
        <dbReference type="ARBA" id="ARBA00022842"/>
    </source>
</evidence>
<dbReference type="Gene3D" id="3.40.50.10680">
    <property type="entry name" value="CofD-like domains"/>
    <property type="match status" value="1"/>
</dbReference>
<evidence type="ECO:0000313" key="4">
    <source>
        <dbReference type="Proteomes" id="UP001597018"/>
    </source>
</evidence>
<dbReference type="SUPFAM" id="SSF142338">
    <property type="entry name" value="CofD-like"/>
    <property type="match status" value="1"/>
</dbReference>
<dbReference type="InterPro" id="IPR038136">
    <property type="entry name" value="CofD-like_dom_sf"/>
</dbReference>
<dbReference type="InterPro" id="IPR002882">
    <property type="entry name" value="CofD"/>
</dbReference>
<dbReference type="PANTHER" id="PTHR43007:SF1">
    <property type="entry name" value="2-PHOSPHO-L-LACTATE TRANSFERASE"/>
    <property type="match status" value="1"/>
</dbReference>
<keyword evidence="4" id="KW-1185">Reference proteome</keyword>
<keyword evidence="1 3" id="KW-0808">Transferase</keyword>